<evidence type="ECO:0000313" key="2">
    <source>
        <dbReference type="Proteomes" id="UP000070422"/>
    </source>
</evidence>
<reference evidence="1 2" key="1">
    <citation type="submission" date="2016-01" db="EMBL/GenBank/DDBJ databases">
        <authorList>
            <person name="Oliw E.H."/>
        </authorList>
    </citation>
    <scope>NUCLEOTIDE SEQUENCE [LARGE SCALE GENOMIC DNA]</scope>
    <source>
        <strain evidence="1 2">KA00635</strain>
    </source>
</reference>
<protein>
    <submittedName>
        <fullName evidence="1">Uncharacterized protein</fullName>
    </submittedName>
</protein>
<sequence>MFFFILSQFKGSGKAVRYILQKKSEIRGNFLGLKMEYLN</sequence>
<dbReference type="PATRIC" id="fig|87541.4.peg.1482"/>
<accession>A0A133XT38</accession>
<organism evidence="1 2">
    <name type="scientific">Aerococcus christensenii</name>
    <dbReference type="NCBI Taxonomy" id="87541"/>
    <lineage>
        <taxon>Bacteria</taxon>
        <taxon>Bacillati</taxon>
        <taxon>Bacillota</taxon>
        <taxon>Bacilli</taxon>
        <taxon>Lactobacillales</taxon>
        <taxon>Aerococcaceae</taxon>
        <taxon>Aerococcus</taxon>
    </lineage>
</organism>
<dbReference type="Proteomes" id="UP000070422">
    <property type="component" value="Unassembled WGS sequence"/>
</dbReference>
<evidence type="ECO:0000313" key="1">
    <source>
        <dbReference type="EMBL" id="KXB34102.1"/>
    </source>
</evidence>
<proteinExistence type="predicted"/>
<gene>
    <name evidence="1" type="ORF">HMPREF3187_01495</name>
</gene>
<dbReference type="EMBL" id="LSCQ01000084">
    <property type="protein sequence ID" value="KXB34102.1"/>
    <property type="molecule type" value="Genomic_DNA"/>
</dbReference>
<comment type="caution">
    <text evidence="1">The sequence shown here is derived from an EMBL/GenBank/DDBJ whole genome shotgun (WGS) entry which is preliminary data.</text>
</comment>
<name>A0A133XT38_9LACT</name>
<dbReference type="AlphaFoldDB" id="A0A133XT38"/>